<evidence type="ECO:0000313" key="3">
    <source>
        <dbReference type="EMBL" id="AFQ46038.1"/>
    </source>
</evidence>
<dbReference type="RefSeq" id="WP_014904946.1">
    <property type="nucleotide sequence ID" value="NC_018515.1"/>
</dbReference>
<reference evidence="3 4" key="1">
    <citation type="journal article" date="2012" name="J. Bacteriol.">
        <title>Complete genome sequences of Desulfosporosinus orientis DSM765T, Desulfosporosinus youngiae DSM17734T, Desulfosporosinus meridiei DSM13257T, and Desulfosporosinus acidiphilus DSM22704T.</title>
        <authorList>
            <person name="Pester M."/>
            <person name="Brambilla E."/>
            <person name="Alazard D."/>
            <person name="Rattei T."/>
            <person name="Weinmaier T."/>
            <person name="Han J."/>
            <person name="Lucas S."/>
            <person name="Lapidus A."/>
            <person name="Cheng J.F."/>
            <person name="Goodwin L."/>
            <person name="Pitluck S."/>
            <person name="Peters L."/>
            <person name="Ovchinnikova G."/>
            <person name="Teshima H."/>
            <person name="Detter J.C."/>
            <person name="Han C.S."/>
            <person name="Tapia R."/>
            <person name="Land M.L."/>
            <person name="Hauser L."/>
            <person name="Kyrpides N.C."/>
            <person name="Ivanova N.N."/>
            <person name="Pagani I."/>
            <person name="Huntmann M."/>
            <person name="Wei C.L."/>
            <person name="Davenport K.W."/>
            <person name="Daligault H."/>
            <person name="Chain P.S."/>
            <person name="Chen A."/>
            <person name="Mavromatis K."/>
            <person name="Markowitz V."/>
            <person name="Szeto E."/>
            <person name="Mikhailova N."/>
            <person name="Pati A."/>
            <person name="Wagner M."/>
            <person name="Woyke T."/>
            <person name="Ollivier B."/>
            <person name="Klenk H.P."/>
            <person name="Spring S."/>
            <person name="Loy A."/>
        </authorList>
    </citation>
    <scope>NUCLEOTIDE SEQUENCE [LARGE SCALE GENOMIC DNA]</scope>
    <source>
        <strain evidence="4">ATCC BAA-275 / DSM 13257 / NCIMB 13706 / S10</strain>
    </source>
</reference>
<sequence>MGSYVLRGITTALLITVLTLFAGIAWSSMGLQGLSISQLIDIGLLASCLIGGYRTAKESKLWFLGGVTGAGYVAVGTLLLALFLPISVMGFIQVLAEGTLIGLVAGAFGAGNSRKAASVWNERRENQDYALAYAGYGKDAGDNNYGRDNNYNKYSYDRDNNYDSDSDNDWDREEEYVPRVKTSGPKWLEGTDGELPELPRTTSDSVVEWPWDREPAIEYENRNTNQTTTTSKYANQDIHNYTDRSKNNYWTETTEPRLETNDIVVLNRGKEQAKPWWE</sequence>
<dbReference type="KEGG" id="dmi:Desmer_4210"/>
<dbReference type="AlphaFoldDB" id="J7J443"/>
<dbReference type="eggNOG" id="ENOG50332CE">
    <property type="taxonomic scope" value="Bacteria"/>
</dbReference>
<keyword evidence="2" id="KW-0812">Transmembrane</keyword>
<evidence type="ECO:0000256" key="1">
    <source>
        <dbReference type="SAM" id="MobiDB-lite"/>
    </source>
</evidence>
<dbReference type="OrthoDB" id="1795642at2"/>
<keyword evidence="4" id="KW-1185">Reference proteome</keyword>
<feature type="transmembrane region" description="Helical" evidence="2">
    <location>
        <begin position="35"/>
        <end position="54"/>
    </location>
</feature>
<feature type="compositionally biased region" description="Acidic residues" evidence="1">
    <location>
        <begin position="162"/>
        <end position="174"/>
    </location>
</feature>
<reference evidence="4" key="2">
    <citation type="submission" date="2012-08" db="EMBL/GenBank/DDBJ databases">
        <title>Finished genome of Desulfosporosinus meridiei DSM 13257.</title>
        <authorList>
            <person name="Huntemann M."/>
            <person name="Wei C.-L."/>
            <person name="Han J."/>
            <person name="Detter J.C."/>
            <person name="Han C."/>
            <person name="Davenport K."/>
            <person name="Daligault H."/>
            <person name="Erkkila T."/>
            <person name="Gu W."/>
            <person name="Munk A.C.C."/>
            <person name="Teshima H."/>
            <person name="Xu Y."/>
            <person name="Chain P."/>
            <person name="Tapia R."/>
            <person name="Chen A."/>
            <person name="Krypides N."/>
            <person name="Mavromatis K."/>
            <person name="Markowitz V."/>
            <person name="Szeto E."/>
            <person name="Ivanova N."/>
            <person name="Mikhailova N."/>
            <person name="Ovchinnikova G."/>
            <person name="Pagani I."/>
            <person name="Pati A."/>
            <person name="Goodwin L."/>
            <person name="Peters L."/>
            <person name="Pitluck S."/>
            <person name="Woyke T."/>
            <person name="Pester M."/>
            <person name="Spring S."/>
            <person name="Ollivier B."/>
            <person name="Rattei T."/>
            <person name="Klenk H.-P."/>
            <person name="Wagner M."/>
            <person name="Loy A."/>
        </authorList>
    </citation>
    <scope>NUCLEOTIDE SEQUENCE [LARGE SCALE GENOMIC DNA]</scope>
    <source>
        <strain evidence="4">ATCC BAA-275 / DSM 13257 / NCIMB 13706 / S10</strain>
    </source>
</reference>
<protein>
    <submittedName>
        <fullName evidence="3">Uncharacterized protein</fullName>
    </submittedName>
</protein>
<evidence type="ECO:0000256" key="2">
    <source>
        <dbReference type="SAM" id="Phobius"/>
    </source>
</evidence>
<organism evidence="3 4">
    <name type="scientific">Desulfosporosinus meridiei (strain ATCC BAA-275 / DSM 13257 / KCTC 12902 / NCIMB 13706 / S10)</name>
    <dbReference type="NCBI Taxonomy" id="768704"/>
    <lineage>
        <taxon>Bacteria</taxon>
        <taxon>Bacillati</taxon>
        <taxon>Bacillota</taxon>
        <taxon>Clostridia</taxon>
        <taxon>Eubacteriales</taxon>
        <taxon>Desulfitobacteriaceae</taxon>
        <taxon>Desulfosporosinus</taxon>
    </lineage>
</organism>
<keyword evidence="2" id="KW-0472">Membrane</keyword>
<evidence type="ECO:0000313" key="4">
    <source>
        <dbReference type="Proteomes" id="UP000005262"/>
    </source>
</evidence>
<dbReference type="HOGENOM" id="CLU_087227_0_0_9"/>
<feature type="transmembrane region" description="Helical" evidence="2">
    <location>
        <begin position="61"/>
        <end position="84"/>
    </location>
</feature>
<feature type="transmembrane region" description="Helical" evidence="2">
    <location>
        <begin position="90"/>
        <end position="110"/>
    </location>
</feature>
<keyword evidence="2" id="KW-1133">Transmembrane helix</keyword>
<accession>J7J443</accession>
<dbReference type="Proteomes" id="UP000005262">
    <property type="component" value="Chromosome"/>
</dbReference>
<dbReference type="EMBL" id="CP003629">
    <property type="protein sequence ID" value="AFQ46038.1"/>
    <property type="molecule type" value="Genomic_DNA"/>
</dbReference>
<name>J7J443_DESMD</name>
<feature type="transmembrane region" description="Helical" evidence="2">
    <location>
        <begin position="12"/>
        <end position="29"/>
    </location>
</feature>
<feature type="region of interest" description="Disordered" evidence="1">
    <location>
        <begin position="148"/>
        <end position="177"/>
    </location>
</feature>
<gene>
    <name evidence="3" type="ordered locus">Desmer_4210</name>
</gene>
<proteinExistence type="predicted"/>